<dbReference type="SUPFAM" id="SSF53474">
    <property type="entry name" value="alpha/beta-Hydrolases"/>
    <property type="match status" value="1"/>
</dbReference>
<keyword evidence="4" id="KW-1185">Reference proteome</keyword>
<reference evidence="3" key="1">
    <citation type="submission" date="2023-03" db="EMBL/GenBank/DDBJ databases">
        <title>Chitinimonas shenzhenensis gen. nov., sp. nov., a novel member of family Burkholderiaceae isolated from activated sludge collected in Shen Zhen, China.</title>
        <authorList>
            <person name="Wang X."/>
        </authorList>
    </citation>
    <scope>NUCLEOTIDE SEQUENCE</scope>
    <source>
        <strain evidence="3">DQS-5</strain>
    </source>
</reference>
<keyword evidence="3" id="KW-0378">Hydrolase</keyword>
<evidence type="ECO:0000313" key="4">
    <source>
        <dbReference type="Proteomes" id="UP001172778"/>
    </source>
</evidence>
<dbReference type="RefSeq" id="WP_284103146.1">
    <property type="nucleotide sequence ID" value="NZ_JARRAF010000054.1"/>
</dbReference>
<dbReference type="EMBL" id="JARRAF010000054">
    <property type="protein sequence ID" value="MDK2126824.1"/>
    <property type="molecule type" value="Genomic_DNA"/>
</dbReference>
<feature type="region of interest" description="Disordered" evidence="1">
    <location>
        <begin position="326"/>
        <end position="347"/>
    </location>
</feature>
<evidence type="ECO:0000256" key="1">
    <source>
        <dbReference type="SAM" id="MobiDB-lite"/>
    </source>
</evidence>
<feature type="domain" description="Carrier" evidence="2">
    <location>
        <begin position="7"/>
        <end position="83"/>
    </location>
</feature>
<dbReference type="Gene3D" id="1.10.1200.10">
    <property type="entry name" value="ACP-like"/>
    <property type="match status" value="1"/>
</dbReference>
<organism evidence="3 4">
    <name type="scientific">Parachitinimonas caeni</name>
    <dbReference type="NCBI Taxonomy" id="3031301"/>
    <lineage>
        <taxon>Bacteria</taxon>
        <taxon>Pseudomonadati</taxon>
        <taxon>Pseudomonadota</taxon>
        <taxon>Betaproteobacteria</taxon>
        <taxon>Neisseriales</taxon>
        <taxon>Chitinibacteraceae</taxon>
        <taxon>Parachitinimonas</taxon>
    </lineage>
</organism>
<gene>
    <name evidence="3" type="ORF">PZA18_22520</name>
</gene>
<dbReference type="Gene3D" id="3.40.50.1820">
    <property type="entry name" value="alpha/beta hydrolase"/>
    <property type="match status" value="1"/>
</dbReference>
<dbReference type="InterPro" id="IPR029058">
    <property type="entry name" value="AB_hydrolase_fold"/>
</dbReference>
<accession>A0ABT7E3K3</accession>
<dbReference type="Proteomes" id="UP001172778">
    <property type="component" value="Unassembled WGS sequence"/>
</dbReference>
<sequence>APVADEAGLEPGLRLLIGCWRSCLGYQGALTPESDFFLVSGSSLSAVRLAGQIETQFGIGFGPVDVFRNPTIASQWALIRARQGTAGSGERVQERLLSPDVPGTPKLILLPPALGGLHELQDLADRWAGQVTTAVLALDADAVVDLTASELEAALLQTLQQALVAAGQRPVWLGGYSLGAEMLAALLQHHPELAQSVERLIFLDPNLRTEVFEGEALLAEFVEGFRALGLEAAYGGLPAAISEASLREQQPAVYREWCLYRLQHGCLNGQTFFDRASALAGLDLPLALIFSQDTDEAELAALPRPDQWLVQRLAGDHSGFMQQLEPGFWPDSPGETKQLNKPMSAAK</sequence>
<name>A0ABT7E3K3_9NEIS</name>
<dbReference type="PROSITE" id="PS50075">
    <property type="entry name" value="CARRIER"/>
    <property type="match status" value="1"/>
</dbReference>
<dbReference type="GO" id="GO:0016787">
    <property type="term" value="F:hydrolase activity"/>
    <property type="evidence" value="ECO:0007669"/>
    <property type="project" value="UniProtKB-KW"/>
</dbReference>
<dbReference type="Pfam" id="PF00550">
    <property type="entry name" value="PP-binding"/>
    <property type="match status" value="1"/>
</dbReference>
<proteinExistence type="predicted"/>
<protein>
    <submittedName>
        <fullName evidence="3">Alpha/beta fold hydrolase</fullName>
    </submittedName>
</protein>
<dbReference type="InterPro" id="IPR036736">
    <property type="entry name" value="ACP-like_sf"/>
</dbReference>
<comment type="caution">
    <text evidence="3">The sequence shown here is derived from an EMBL/GenBank/DDBJ whole genome shotgun (WGS) entry which is preliminary data.</text>
</comment>
<feature type="non-terminal residue" evidence="3">
    <location>
        <position position="1"/>
    </location>
</feature>
<dbReference type="InterPro" id="IPR009081">
    <property type="entry name" value="PP-bd_ACP"/>
</dbReference>
<evidence type="ECO:0000313" key="3">
    <source>
        <dbReference type="EMBL" id="MDK2126824.1"/>
    </source>
</evidence>
<evidence type="ECO:0000259" key="2">
    <source>
        <dbReference type="PROSITE" id="PS50075"/>
    </source>
</evidence>